<keyword evidence="12 15" id="KW-0472">Membrane</keyword>
<comment type="caution">
    <text evidence="18">The sequence shown here is derived from an EMBL/GenBank/DDBJ whole genome shotgun (WGS) entry which is preliminary data.</text>
</comment>
<protein>
    <recommendedName>
        <fullName evidence="3">receptor protein serine/threonine kinase</fullName>
        <ecNumber evidence="3">2.7.11.30</ecNumber>
    </recommendedName>
</protein>
<dbReference type="InterPro" id="IPR011009">
    <property type="entry name" value="Kinase-like_dom_sf"/>
</dbReference>
<dbReference type="SUPFAM" id="SSF56112">
    <property type="entry name" value="Protein kinase-like (PK-like)"/>
    <property type="match status" value="1"/>
</dbReference>
<feature type="chain" id="PRO_5042856029" description="receptor protein serine/threonine kinase" evidence="16">
    <location>
        <begin position="23"/>
        <end position="693"/>
    </location>
</feature>
<evidence type="ECO:0000256" key="6">
    <source>
        <dbReference type="ARBA" id="ARBA00022692"/>
    </source>
</evidence>
<keyword evidence="8 14" id="KW-0547">Nucleotide-binding</keyword>
<evidence type="ECO:0000256" key="3">
    <source>
        <dbReference type="ARBA" id="ARBA00012401"/>
    </source>
</evidence>
<evidence type="ECO:0000256" key="14">
    <source>
        <dbReference type="PROSITE-ProRule" id="PRU10141"/>
    </source>
</evidence>
<gene>
    <name evidence="18" type="ORF">PMAYCL1PPCAC_18550</name>
</gene>
<dbReference type="EC" id="2.7.11.30" evidence="3"/>
<proteinExistence type="inferred from homology"/>
<evidence type="ECO:0000256" key="7">
    <source>
        <dbReference type="ARBA" id="ARBA00022729"/>
    </source>
</evidence>
<dbReference type="InterPro" id="IPR000333">
    <property type="entry name" value="TGFB_receptor"/>
</dbReference>
<dbReference type="AlphaFoldDB" id="A0AAN5CQ32"/>
<dbReference type="InterPro" id="IPR017441">
    <property type="entry name" value="Protein_kinase_ATP_BS"/>
</dbReference>
<dbReference type="GO" id="GO:0005886">
    <property type="term" value="C:plasma membrane"/>
    <property type="evidence" value="ECO:0007669"/>
    <property type="project" value="TreeGrafter"/>
</dbReference>
<evidence type="ECO:0000256" key="2">
    <source>
        <dbReference type="ARBA" id="ARBA00009605"/>
    </source>
</evidence>
<evidence type="ECO:0000256" key="8">
    <source>
        <dbReference type="ARBA" id="ARBA00022741"/>
    </source>
</evidence>
<name>A0AAN5CQ32_9BILA</name>
<keyword evidence="7 16" id="KW-0732">Signal</keyword>
<dbReference type="EMBL" id="BTRK01000004">
    <property type="protein sequence ID" value="GMR48355.1"/>
    <property type="molecule type" value="Genomic_DNA"/>
</dbReference>
<evidence type="ECO:0000313" key="19">
    <source>
        <dbReference type="Proteomes" id="UP001328107"/>
    </source>
</evidence>
<evidence type="ECO:0000256" key="11">
    <source>
        <dbReference type="ARBA" id="ARBA00022989"/>
    </source>
</evidence>
<dbReference type="Pfam" id="PF00069">
    <property type="entry name" value="Pkinase"/>
    <property type="match status" value="2"/>
</dbReference>
<evidence type="ECO:0000256" key="12">
    <source>
        <dbReference type="ARBA" id="ARBA00023136"/>
    </source>
</evidence>
<evidence type="ECO:0000256" key="16">
    <source>
        <dbReference type="SAM" id="SignalP"/>
    </source>
</evidence>
<dbReference type="Gene3D" id="3.30.200.20">
    <property type="entry name" value="Phosphorylase Kinase, domain 1"/>
    <property type="match status" value="1"/>
</dbReference>
<dbReference type="PROSITE" id="PS00107">
    <property type="entry name" value="PROTEIN_KINASE_ATP"/>
    <property type="match status" value="1"/>
</dbReference>
<keyword evidence="13" id="KW-0675">Receptor</keyword>
<keyword evidence="9" id="KW-0418">Kinase</keyword>
<keyword evidence="5" id="KW-0808">Transferase</keyword>
<reference evidence="19" key="1">
    <citation type="submission" date="2022-10" db="EMBL/GenBank/DDBJ databases">
        <title>Genome assembly of Pristionchus species.</title>
        <authorList>
            <person name="Yoshida K."/>
            <person name="Sommer R.J."/>
        </authorList>
    </citation>
    <scope>NUCLEOTIDE SEQUENCE [LARGE SCALE GENOMIC DNA]</scope>
    <source>
        <strain evidence="19">RS5460</strain>
    </source>
</reference>
<dbReference type="PROSITE" id="PS50011">
    <property type="entry name" value="PROTEIN_KINASE_DOM"/>
    <property type="match status" value="1"/>
</dbReference>
<dbReference type="GO" id="GO:0004675">
    <property type="term" value="F:transmembrane receptor protein serine/threonine kinase activity"/>
    <property type="evidence" value="ECO:0007669"/>
    <property type="project" value="UniProtKB-EC"/>
</dbReference>
<evidence type="ECO:0000313" key="18">
    <source>
        <dbReference type="EMBL" id="GMR48355.1"/>
    </source>
</evidence>
<comment type="similarity">
    <text evidence="2">Belongs to the protein kinase superfamily. TKL Ser/Thr protein kinase family. TGFB receptor subfamily.</text>
</comment>
<feature type="binding site" evidence="14">
    <location>
        <position position="334"/>
    </location>
    <ligand>
        <name>ATP</name>
        <dbReference type="ChEBI" id="CHEBI:30616"/>
    </ligand>
</feature>
<keyword evidence="19" id="KW-1185">Reference proteome</keyword>
<evidence type="ECO:0000256" key="15">
    <source>
        <dbReference type="SAM" id="Phobius"/>
    </source>
</evidence>
<feature type="signal peptide" evidence="16">
    <location>
        <begin position="1"/>
        <end position="22"/>
    </location>
</feature>
<evidence type="ECO:0000259" key="17">
    <source>
        <dbReference type="PROSITE" id="PS50011"/>
    </source>
</evidence>
<evidence type="ECO:0000256" key="1">
    <source>
        <dbReference type="ARBA" id="ARBA00004479"/>
    </source>
</evidence>
<dbReference type="PANTHER" id="PTHR23255">
    <property type="entry name" value="TRANSFORMING GROWTH FACTOR-BETA RECEPTOR TYPE I AND II"/>
    <property type="match status" value="1"/>
</dbReference>
<comment type="subcellular location">
    <subcellularLocation>
        <location evidence="1">Membrane</location>
        <topology evidence="1">Single-pass type I membrane protein</topology>
    </subcellularLocation>
</comment>
<feature type="domain" description="Protein kinase" evidence="17">
    <location>
        <begin position="301"/>
        <end position="667"/>
    </location>
</feature>
<dbReference type="PANTHER" id="PTHR23255:SF100">
    <property type="entry name" value="RECEPTOR PROTEIN SERINE_THREONINE KINASE"/>
    <property type="match status" value="1"/>
</dbReference>
<accession>A0AAN5CQ32</accession>
<keyword evidence="4" id="KW-0723">Serine/threonine-protein kinase</keyword>
<keyword evidence="11 15" id="KW-1133">Transmembrane helix</keyword>
<evidence type="ECO:0000256" key="9">
    <source>
        <dbReference type="ARBA" id="ARBA00022777"/>
    </source>
</evidence>
<evidence type="ECO:0000256" key="4">
    <source>
        <dbReference type="ARBA" id="ARBA00022527"/>
    </source>
</evidence>
<sequence>MMIYPMFSLILPPLLFLPLIFSRESSKEENEAFRCHASQLANLSSSWKGIFIDTDKKQCMNNTCVLMWGLTTDKRTRILAQGCSKGPLYIPDKNGPKMKNECPNGGGIGARGEPILMGEEGEAILRTLTHIQICLCVGEWCNAPRKEDGESCDGDESPFCNPISPPNNYSIEAIPPSSAFHNQSEDSTLDDYGKSEEMGWIETLKGFTPILVILLMILAVIVLVIALLRMFACIPKHDQDSIELLGYQDSKRGYRHTSARLNSIAQVTILTEVAQGYKQEGEELIRESQAGGIHQIANWKYDGAVVLGEGSFGAVYKVDMKPEYLVDVKVAALKTFNHMKSTHFFNESRTLKYVHDFKNHPNIIQYLGRAVDCRDTLEEATWRIALELCEGGCLRDWITSTKITLTQYLEAANSILSALSFLHCEESVQTSLLSNFRGNSIDSGNPDSRCNSRSRRSSERVAPFKRKFRIAHCDINSRNILVRNPITGNVVLADFGLSLTDKEKRQEEVQIREIGTIRYLSPEMLQSLINLSDALGSLILADTYATGLVLWELLSRTVEVYDDDSEMPDYLPPYEKELNEIKAETANRFEAMLNVVVRRGCRPSWGGKAIEWKEREEEALSRDEDNHLTDEERFLYSSMVGINWMLARDPDARLTIPAMAEKVDTYRLQRIRLPERRARSREDSLLDETSGSN</sequence>
<feature type="transmembrane region" description="Helical" evidence="15">
    <location>
        <begin position="207"/>
        <end position="228"/>
    </location>
</feature>
<evidence type="ECO:0000256" key="5">
    <source>
        <dbReference type="ARBA" id="ARBA00022679"/>
    </source>
</evidence>
<dbReference type="InterPro" id="IPR000719">
    <property type="entry name" value="Prot_kinase_dom"/>
</dbReference>
<keyword evidence="10 14" id="KW-0067">ATP-binding</keyword>
<dbReference type="Proteomes" id="UP001328107">
    <property type="component" value="Unassembled WGS sequence"/>
</dbReference>
<keyword evidence="6 15" id="KW-0812">Transmembrane</keyword>
<evidence type="ECO:0000256" key="13">
    <source>
        <dbReference type="ARBA" id="ARBA00023170"/>
    </source>
</evidence>
<evidence type="ECO:0000256" key="10">
    <source>
        <dbReference type="ARBA" id="ARBA00022840"/>
    </source>
</evidence>
<dbReference type="Gene3D" id="1.10.510.10">
    <property type="entry name" value="Transferase(Phosphotransferase) domain 1"/>
    <property type="match status" value="1"/>
</dbReference>
<organism evidence="18 19">
    <name type="scientific">Pristionchus mayeri</name>
    <dbReference type="NCBI Taxonomy" id="1317129"/>
    <lineage>
        <taxon>Eukaryota</taxon>
        <taxon>Metazoa</taxon>
        <taxon>Ecdysozoa</taxon>
        <taxon>Nematoda</taxon>
        <taxon>Chromadorea</taxon>
        <taxon>Rhabditida</taxon>
        <taxon>Rhabditina</taxon>
        <taxon>Diplogasteromorpha</taxon>
        <taxon>Diplogasteroidea</taxon>
        <taxon>Neodiplogasteridae</taxon>
        <taxon>Pristionchus</taxon>
    </lineage>
</organism>
<dbReference type="GO" id="GO:0005524">
    <property type="term" value="F:ATP binding"/>
    <property type="evidence" value="ECO:0007669"/>
    <property type="project" value="UniProtKB-UniRule"/>
</dbReference>